<dbReference type="InterPro" id="IPR050109">
    <property type="entry name" value="HTH-type_TetR-like_transc_reg"/>
</dbReference>
<dbReference type="Pfam" id="PF17935">
    <property type="entry name" value="TetR_C_27"/>
    <property type="match status" value="1"/>
</dbReference>
<dbReference type="PANTHER" id="PTHR30055:SF234">
    <property type="entry name" value="HTH-TYPE TRANSCRIPTIONAL REGULATOR BETI"/>
    <property type="match status" value="1"/>
</dbReference>
<evidence type="ECO:0000256" key="1">
    <source>
        <dbReference type="ARBA" id="ARBA00023015"/>
    </source>
</evidence>
<reference evidence="7" key="1">
    <citation type="journal article" date="2019" name="Int. J. Syst. Evol. Microbiol.">
        <title>The Global Catalogue of Microorganisms (GCM) 10K type strain sequencing project: providing services to taxonomists for standard genome sequencing and annotation.</title>
        <authorList>
            <consortium name="The Broad Institute Genomics Platform"/>
            <consortium name="The Broad Institute Genome Sequencing Center for Infectious Disease"/>
            <person name="Wu L."/>
            <person name="Ma J."/>
        </authorList>
    </citation>
    <scope>NUCLEOTIDE SEQUENCE [LARGE SCALE GENOMIC DNA]</scope>
    <source>
        <strain evidence="7">JCM 18063</strain>
    </source>
</reference>
<dbReference type="PROSITE" id="PS50977">
    <property type="entry name" value="HTH_TETR_2"/>
    <property type="match status" value="1"/>
</dbReference>
<dbReference type="InterPro" id="IPR041478">
    <property type="entry name" value="TetR_C_27"/>
</dbReference>
<dbReference type="Proteomes" id="UP001500956">
    <property type="component" value="Unassembled WGS sequence"/>
</dbReference>
<feature type="DNA-binding region" description="H-T-H motif" evidence="4">
    <location>
        <begin position="37"/>
        <end position="56"/>
    </location>
</feature>
<sequence length="201" mass="22424">MPKIIGKSLHEHRQMTRHKLFTALSTLMAERGFDTITLADIAQAAGVGRTAVYNHFSDKESLLLGFITHETEQYALTLERALAEVDDPVAQLRTYIRQQAQLTRVFHLAPGPDLRTVLSRSTLARLREHAEIVESILKRILHDGIERGSFPPQDIEPTVQLVNACLSGRLIPDDAEARERAIRAAETFVLRAVGARPQMAA</sequence>
<dbReference type="Gene3D" id="1.10.357.10">
    <property type="entry name" value="Tetracycline Repressor, domain 2"/>
    <property type="match status" value="1"/>
</dbReference>
<keyword evidence="7" id="KW-1185">Reference proteome</keyword>
<name>A0ABP8Y975_9MICO</name>
<organism evidence="6 7">
    <name type="scientific">Isoptericola chiayiensis</name>
    <dbReference type="NCBI Taxonomy" id="579446"/>
    <lineage>
        <taxon>Bacteria</taxon>
        <taxon>Bacillati</taxon>
        <taxon>Actinomycetota</taxon>
        <taxon>Actinomycetes</taxon>
        <taxon>Micrococcales</taxon>
        <taxon>Promicromonosporaceae</taxon>
        <taxon>Isoptericola</taxon>
    </lineage>
</organism>
<evidence type="ECO:0000259" key="5">
    <source>
        <dbReference type="PROSITE" id="PS50977"/>
    </source>
</evidence>
<dbReference type="EMBL" id="BAABID010000006">
    <property type="protein sequence ID" value="GAA4723712.1"/>
    <property type="molecule type" value="Genomic_DNA"/>
</dbReference>
<dbReference type="PRINTS" id="PR00455">
    <property type="entry name" value="HTHTETR"/>
</dbReference>
<dbReference type="InterPro" id="IPR023772">
    <property type="entry name" value="DNA-bd_HTH_TetR-type_CS"/>
</dbReference>
<dbReference type="InterPro" id="IPR001647">
    <property type="entry name" value="HTH_TetR"/>
</dbReference>
<evidence type="ECO:0000313" key="6">
    <source>
        <dbReference type="EMBL" id="GAA4723712.1"/>
    </source>
</evidence>
<feature type="domain" description="HTH tetR-type" evidence="5">
    <location>
        <begin position="14"/>
        <end position="74"/>
    </location>
</feature>
<evidence type="ECO:0000256" key="2">
    <source>
        <dbReference type="ARBA" id="ARBA00023125"/>
    </source>
</evidence>
<accession>A0ABP8Y975</accession>
<gene>
    <name evidence="6" type="ORF">GCM10023216_11730</name>
</gene>
<dbReference type="InterPro" id="IPR009057">
    <property type="entry name" value="Homeodomain-like_sf"/>
</dbReference>
<dbReference type="SUPFAM" id="SSF46689">
    <property type="entry name" value="Homeodomain-like"/>
    <property type="match status" value="1"/>
</dbReference>
<dbReference type="PANTHER" id="PTHR30055">
    <property type="entry name" value="HTH-TYPE TRANSCRIPTIONAL REGULATOR RUTR"/>
    <property type="match status" value="1"/>
</dbReference>
<evidence type="ECO:0000313" key="7">
    <source>
        <dbReference type="Proteomes" id="UP001500956"/>
    </source>
</evidence>
<comment type="caution">
    <text evidence="6">The sequence shown here is derived from an EMBL/GenBank/DDBJ whole genome shotgun (WGS) entry which is preliminary data.</text>
</comment>
<dbReference type="Pfam" id="PF00440">
    <property type="entry name" value="TetR_N"/>
    <property type="match status" value="1"/>
</dbReference>
<dbReference type="InterPro" id="IPR036271">
    <property type="entry name" value="Tet_transcr_reg_TetR-rel_C_sf"/>
</dbReference>
<dbReference type="PROSITE" id="PS01081">
    <property type="entry name" value="HTH_TETR_1"/>
    <property type="match status" value="1"/>
</dbReference>
<evidence type="ECO:0000256" key="3">
    <source>
        <dbReference type="ARBA" id="ARBA00023163"/>
    </source>
</evidence>
<evidence type="ECO:0000256" key="4">
    <source>
        <dbReference type="PROSITE-ProRule" id="PRU00335"/>
    </source>
</evidence>
<dbReference type="RefSeq" id="WP_172151064.1">
    <property type="nucleotide sequence ID" value="NZ_BAABID010000006.1"/>
</dbReference>
<dbReference type="SUPFAM" id="SSF48498">
    <property type="entry name" value="Tetracyclin repressor-like, C-terminal domain"/>
    <property type="match status" value="1"/>
</dbReference>
<keyword evidence="3" id="KW-0804">Transcription</keyword>
<keyword evidence="1" id="KW-0805">Transcription regulation</keyword>
<proteinExistence type="predicted"/>
<protein>
    <submittedName>
        <fullName evidence="6">TetR/AcrR family transcriptional regulator</fullName>
    </submittedName>
</protein>
<keyword evidence="2 4" id="KW-0238">DNA-binding</keyword>